<gene>
    <name evidence="2" type="ORF">UX01_C0008G0044</name>
</gene>
<dbReference type="EMBL" id="LCKO01000008">
    <property type="protein sequence ID" value="KKT99676.1"/>
    <property type="molecule type" value="Genomic_DNA"/>
</dbReference>
<proteinExistence type="predicted"/>
<feature type="compositionally biased region" description="Basic and acidic residues" evidence="1">
    <location>
        <begin position="76"/>
        <end position="88"/>
    </location>
</feature>
<reference evidence="2 3" key="1">
    <citation type="journal article" date="2015" name="Nature">
        <title>rRNA introns, odd ribosomes, and small enigmatic genomes across a large radiation of phyla.</title>
        <authorList>
            <person name="Brown C.T."/>
            <person name="Hug L.A."/>
            <person name="Thomas B.C."/>
            <person name="Sharon I."/>
            <person name="Castelle C.J."/>
            <person name="Singh A."/>
            <person name="Wilkins M.J."/>
            <person name="Williams K.H."/>
            <person name="Banfield J.F."/>
        </authorList>
    </citation>
    <scope>NUCLEOTIDE SEQUENCE [LARGE SCALE GENOMIC DNA]</scope>
</reference>
<organism evidence="2 3">
    <name type="scientific">Candidatus Collierbacteria bacterium GW2011_GWB2_45_17</name>
    <dbReference type="NCBI Taxonomy" id="1618388"/>
    <lineage>
        <taxon>Bacteria</taxon>
        <taxon>Candidatus Collieribacteriota</taxon>
    </lineage>
</organism>
<accession>A0A837IHX4</accession>
<name>A0A837IHX4_9BACT</name>
<evidence type="ECO:0000256" key="1">
    <source>
        <dbReference type="SAM" id="MobiDB-lite"/>
    </source>
</evidence>
<evidence type="ECO:0000313" key="3">
    <source>
        <dbReference type="Proteomes" id="UP000034078"/>
    </source>
</evidence>
<feature type="region of interest" description="Disordered" evidence="1">
    <location>
        <begin position="64"/>
        <end position="88"/>
    </location>
</feature>
<protein>
    <submittedName>
        <fullName evidence="2">Uncharacterized protein</fullName>
    </submittedName>
</protein>
<comment type="caution">
    <text evidence="2">The sequence shown here is derived from an EMBL/GenBank/DDBJ whole genome shotgun (WGS) entry which is preliminary data.</text>
</comment>
<sequence length="88" mass="9937">MATNEELMSAMIAEQANRKKASLEKMKKVEKPDEVDNSGIGVTRVHYEVDPRDLKPNPFRTVTEDVVANSDDEEGKFEKRKDEGVGRT</sequence>
<dbReference type="AlphaFoldDB" id="A0A837IHX4"/>
<evidence type="ECO:0000313" key="2">
    <source>
        <dbReference type="EMBL" id="KKT99676.1"/>
    </source>
</evidence>
<dbReference type="Proteomes" id="UP000034078">
    <property type="component" value="Unassembled WGS sequence"/>
</dbReference>